<feature type="transmembrane region" description="Helical" evidence="1">
    <location>
        <begin position="45"/>
        <end position="64"/>
    </location>
</feature>
<dbReference type="Proteomes" id="UP000632774">
    <property type="component" value="Unassembled WGS sequence"/>
</dbReference>
<dbReference type="InterPro" id="IPR007352">
    <property type="entry name" value="DUF420"/>
</dbReference>
<name>A0ABR9XJC5_9SPHI</name>
<feature type="transmembrane region" description="Helical" evidence="1">
    <location>
        <begin position="76"/>
        <end position="97"/>
    </location>
</feature>
<dbReference type="PANTHER" id="PTHR37692">
    <property type="entry name" value="HYPOTHETICAL MEMBRANE SPANNING PROTEIN"/>
    <property type="match status" value="1"/>
</dbReference>
<evidence type="ECO:0000256" key="1">
    <source>
        <dbReference type="SAM" id="Phobius"/>
    </source>
</evidence>
<organism evidence="2 3">
    <name type="scientific">Mucilaginibacter boryungensis</name>
    <dbReference type="NCBI Taxonomy" id="768480"/>
    <lineage>
        <taxon>Bacteria</taxon>
        <taxon>Pseudomonadati</taxon>
        <taxon>Bacteroidota</taxon>
        <taxon>Sphingobacteriia</taxon>
        <taxon>Sphingobacteriales</taxon>
        <taxon>Sphingobacteriaceae</taxon>
        <taxon>Mucilaginibacter</taxon>
    </lineage>
</organism>
<evidence type="ECO:0000313" key="3">
    <source>
        <dbReference type="Proteomes" id="UP000632774"/>
    </source>
</evidence>
<keyword evidence="1" id="KW-1133">Transmembrane helix</keyword>
<evidence type="ECO:0000313" key="2">
    <source>
        <dbReference type="EMBL" id="MBE9667488.1"/>
    </source>
</evidence>
<reference evidence="2 3" key="1">
    <citation type="submission" date="2020-10" db="EMBL/GenBank/DDBJ databases">
        <title>Mucilaginibacter mali sp. nov., isolated from rhizosphere soil of apple orchard.</title>
        <authorList>
            <person name="Lee J.-S."/>
            <person name="Kim H.S."/>
            <person name="Kim J.-S."/>
        </authorList>
    </citation>
    <scope>NUCLEOTIDE SEQUENCE [LARGE SCALE GENOMIC DNA]</scope>
    <source>
        <strain evidence="2 3">KCTC 23157</strain>
    </source>
</reference>
<dbReference type="Pfam" id="PF04238">
    <property type="entry name" value="DUF420"/>
    <property type="match status" value="1"/>
</dbReference>
<dbReference type="PANTHER" id="PTHR37692:SF1">
    <property type="entry name" value="DUF420 DOMAIN-CONTAINING PROTEIN"/>
    <property type="match status" value="1"/>
</dbReference>
<keyword evidence="1" id="KW-0472">Membrane</keyword>
<gene>
    <name evidence="2" type="ORF">IRJ18_14035</name>
</gene>
<feature type="transmembrane region" description="Helical" evidence="1">
    <location>
        <begin position="5"/>
        <end position="25"/>
    </location>
</feature>
<comment type="caution">
    <text evidence="2">The sequence shown here is derived from an EMBL/GenBank/DDBJ whole genome shotgun (WGS) entry which is preliminary data.</text>
</comment>
<accession>A0ABR9XJC5</accession>
<feature type="transmembrane region" description="Helical" evidence="1">
    <location>
        <begin position="125"/>
        <end position="149"/>
    </location>
</feature>
<keyword evidence="3" id="KW-1185">Reference proteome</keyword>
<feature type="transmembrane region" description="Helical" evidence="1">
    <location>
        <begin position="169"/>
        <end position="190"/>
    </location>
</feature>
<proteinExistence type="predicted"/>
<dbReference type="EMBL" id="JADFFM010000002">
    <property type="protein sequence ID" value="MBE9667488.1"/>
    <property type="molecule type" value="Genomic_DNA"/>
</dbReference>
<sequence>MTDKFIFRFVAAVSIFVFLVVLLLNRKVLPPPAHLPSFIYFLPKLNAILNGTCAVLLVISLMFIRRGNITMHKRINITAFCLSALFLVSYISFHYMAPETIFGDLSGDGVLDAEEKAAIGGVRTIYLVILISHIILAAGVLPLILLSFYRGLQMQVEKHRKLVRWTFPIWLYVTVTGVVVYILISPYYHFVIK</sequence>
<dbReference type="RefSeq" id="WP_194106951.1">
    <property type="nucleotide sequence ID" value="NZ_JADFFM010000002.1"/>
</dbReference>
<keyword evidence="1" id="KW-0812">Transmembrane</keyword>
<protein>
    <submittedName>
        <fullName evidence="2">DUF420 domain-containing protein</fullName>
    </submittedName>
</protein>